<dbReference type="AlphaFoldDB" id="A0AAD5D9B7"/>
<keyword evidence="3" id="KW-1185">Reference proteome</keyword>
<feature type="region of interest" description="Disordered" evidence="1">
    <location>
        <begin position="64"/>
        <end position="102"/>
    </location>
</feature>
<evidence type="ECO:0000313" key="3">
    <source>
        <dbReference type="Proteomes" id="UP001206925"/>
    </source>
</evidence>
<dbReference type="Proteomes" id="UP001206925">
    <property type="component" value="Unassembled WGS sequence"/>
</dbReference>
<evidence type="ECO:0000256" key="1">
    <source>
        <dbReference type="SAM" id="MobiDB-lite"/>
    </source>
</evidence>
<dbReference type="EMBL" id="JAMZMK010004938">
    <property type="protein sequence ID" value="KAI7753995.1"/>
    <property type="molecule type" value="Genomic_DNA"/>
</dbReference>
<proteinExistence type="predicted"/>
<comment type="caution">
    <text evidence="2">The sequence shown here is derived from an EMBL/GenBank/DDBJ whole genome shotgun (WGS) entry which is preliminary data.</text>
</comment>
<sequence length="133" mass="16019">NNNNINNNQKMKELAKQELELLEAKYPTRFRYLKLQIKEFIHLLDEEEDEQLFKQKQKKQQFYQSIITQESSSGRKRQREEEMDDGYRKPEPEPKPKTRIRRRKEGICDAIHKAEACLHKIQTLKSFLCSSNH</sequence>
<gene>
    <name evidence="2" type="ORF">M8C21_015560</name>
</gene>
<protein>
    <submittedName>
        <fullName evidence="2">Uncharacterized protein</fullName>
    </submittedName>
</protein>
<feature type="non-terminal residue" evidence="2">
    <location>
        <position position="1"/>
    </location>
</feature>
<accession>A0AAD5D9B7</accession>
<feature type="compositionally biased region" description="Basic and acidic residues" evidence="1">
    <location>
        <begin position="85"/>
        <end position="96"/>
    </location>
</feature>
<evidence type="ECO:0000313" key="2">
    <source>
        <dbReference type="EMBL" id="KAI7753995.1"/>
    </source>
</evidence>
<name>A0AAD5D9B7_AMBAR</name>
<reference evidence="2" key="1">
    <citation type="submission" date="2022-06" db="EMBL/GenBank/DDBJ databases">
        <title>Uncovering the hologenomic basis of an extraordinary plant invasion.</title>
        <authorList>
            <person name="Bieker V.C."/>
            <person name="Martin M.D."/>
            <person name="Gilbert T."/>
            <person name="Hodgins K."/>
            <person name="Battlay P."/>
            <person name="Petersen B."/>
            <person name="Wilson J."/>
        </authorList>
    </citation>
    <scope>NUCLEOTIDE SEQUENCE</scope>
    <source>
        <strain evidence="2">AA19_3_7</strain>
        <tissue evidence="2">Leaf</tissue>
    </source>
</reference>
<organism evidence="2 3">
    <name type="scientific">Ambrosia artemisiifolia</name>
    <name type="common">Common ragweed</name>
    <dbReference type="NCBI Taxonomy" id="4212"/>
    <lineage>
        <taxon>Eukaryota</taxon>
        <taxon>Viridiplantae</taxon>
        <taxon>Streptophyta</taxon>
        <taxon>Embryophyta</taxon>
        <taxon>Tracheophyta</taxon>
        <taxon>Spermatophyta</taxon>
        <taxon>Magnoliopsida</taxon>
        <taxon>eudicotyledons</taxon>
        <taxon>Gunneridae</taxon>
        <taxon>Pentapetalae</taxon>
        <taxon>asterids</taxon>
        <taxon>campanulids</taxon>
        <taxon>Asterales</taxon>
        <taxon>Asteraceae</taxon>
        <taxon>Asteroideae</taxon>
        <taxon>Heliantheae alliance</taxon>
        <taxon>Heliantheae</taxon>
        <taxon>Ambrosia</taxon>
    </lineage>
</organism>